<reference evidence="5" key="1">
    <citation type="submission" date="2016-10" db="EMBL/GenBank/DDBJ databases">
        <authorList>
            <person name="de Groot N.N."/>
        </authorList>
    </citation>
    <scope>NUCLEOTIDE SEQUENCE [LARGE SCALE GENOMIC DNA]</scope>
    <source>
        <strain evidence="5">CGMCC 1.10697</strain>
    </source>
</reference>
<dbReference type="STRING" id="748909.SAMN05192575_11374"/>
<keyword evidence="1" id="KW-0805">Transcription regulation</keyword>
<evidence type="ECO:0000259" key="4">
    <source>
        <dbReference type="PROSITE" id="PS50932"/>
    </source>
</evidence>
<proteinExistence type="predicted"/>
<dbReference type="PROSITE" id="PS50932">
    <property type="entry name" value="HTH_LACI_2"/>
    <property type="match status" value="1"/>
</dbReference>
<dbReference type="PROSITE" id="PS00356">
    <property type="entry name" value="HTH_LACI_1"/>
    <property type="match status" value="1"/>
</dbReference>
<dbReference type="Gene3D" id="1.10.260.40">
    <property type="entry name" value="lambda repressor-like DNA-binding domains"/>
    <property type="match status" value="1"/>
</dbReference>
<dbReference type="Pfam" id="PF13377">
    <property type="entry name" value="Peripla_BP_3"/>
    <property type="match status" value="1"/>
</dbReference>
<evidence type="ECO:0000256" key="3">
    <source>
        <dbReference type="ARBA" id="ARBA00023163"/>
    </source>
</evidence>
<gene>
    <name evidence="5" type="ORF">SAMN05192575_11374</name>
</gene>
<dbReference type="SUPFAM" id="SSF47413">
    <property type="entry name" value="lambda repressor-like DNA-binding domains"/>
    <property type="match status" value="1"/>
</dbReference>
<dbReference type="Gene3D" id="3.40.50.2300">
    <property type="match status" value="2"/>
</dbReference>
<feature type="domain" description="HTH lacI-type" evidence="4">
    <location>
        <begin position="12"/>
        <end position="66"/>
    </location>
</feature>
<dbReference type="AlphaFoldDB" id="A0A1I1B3K9"/>
<dbReference type="CDD" id="cd01392">
    <property type="entry name" value="HTH_LacI"/>
    <property type="match status" value="1"/>
</dbReference>
<dbReference type="InterPro" id="IPR046335">
    <property type="entry name" value="LacI/GalR-like_sensor"/>
</dbReference>
<keyword evidence="3" id="KW-0804">Transcription</keyword>
<evidence type="ECO:0000256" key="1">
    <source>
        <dbReference type="ARBA" id="ARBA00023015"/>
    </source>
</evidence>
<dbReference type="GO" id="GO:0003700">
    <property type="term" value="F:DNA-binding transcription factor activity"/>
    <property type="evidence" value="ECO:0007669"/>
    <property type="project" value="TreeGrafter"/>
</dbReference>
<dbReference type="EMBL" id="FOKC01000013">
    <property type="protein sequence ID" value="SFB44955.1"/>
    <property type="molecule type" value="Genomic_DNA"/>
</dbReference>
<dbReference type="SUPFAM" id="SSF53822">
    <property type="entry name" value="Periplasmic binding protein-like I"/>
    <property type="match status" value="1"/>
</dbReference>
<dbReference type="SMART" id="SM00354">
    <property type="entry name" value="HTH_LACI"/>
    <property type="match status" value="1"/>
</dbReference>
<protein>
    <submittedName>
        <fullName evidence="5">Alanine racemase</fullName>
    </submittedName>
</protein>
<sequence length="350" mass="37680">MTDITRVDRVRIRLSEIAERSGVSISTVSRVLNERPGVSPQARRQVLTAIDVLGYDRPARLRPRVGGLVGLVLPELENPFFPRLAHHLEISLARMGLSPVLCSQTLGGVHEDDYVAILLEHSVAGIVFVSGVHALVDSDPARYQRLLDLHLPIVLVNGALTGLDAPSVSTDDAVAVDLAVQHLEHMGHRRIGAALGQMRYLPAQRKRQAFVEALTRHGLVPGDLDATDLVESTTYTVQGGQQAAERLLDRGVTGIVCGSDVMALGVMRSARMRGLRVPEDLSVVGCDDSQMMEFVDPPLTTVRQPAEALAQAASQEIAEQISGIPPHAGEVLYRPELVVRGSTASVAGPR</sequence>
<accession>A0A1I1B3K9</accession>
<dbReference type="InterPro" id="IPR010982">
    <property type="entry name" value="Lambda_DNA-bd_dom_sf"/>
</dbReference>
<dbReference type="Proteomes" id="UP000199113">
    <property type="component" value="Unassembled WGS sequence"/>
</dbReference>
<name>A0A1I1B3K9_9ACTN</name>
<organism evidence="5 6">
    <name type="scientific">Nocardioides alpinus</name>
    <dbReference type="NCBI Taxonomy" id="748909"/>
    <lineage>
        <taxon>Bacteria</taxon>
        <taxon>Bacillati</taxon>
        <taxon>Actinomycetota</taxon>
        <taxon>Actinomycetes</taxon>
        <taxon>Propionibacteriales</taxon>
        <taxon>Nocardioidaceae</taxon>
        <taxon>Nocardioides</taxon>
    </lineage>
</organism>
<dbReference type="InterPro" id="IPR000843">
    <property type="entry name" value="HTH_LacI"/>
</dbReference>
<dbReference type="InterPro" id="IPR028082">
    <property type="entry name" value="Peripla_BP_I"/>
</dbReference>
<keyword evidence="2" id="KW-0238">DNA-binding</keyword>
<dbReference type="Pfam" id="PF00356">
    <property type="entry name" value="LacI"/>
    <property type="match status" value="1"/>
</dbReference>
<evidence type="ECO:0000313" key="6">
    <source>
        <dbReference type="Proteomes" id="UP000199113"/>
    </source>
</evidence>
<dbReference type="GO" id="GO:0000976">
    <property type="term" value="F:transcription cis-regulatory region binding"/>
    <property type="evidence" value="ECO:0007669"/>
    <property type="project" value="TreeGrafter"/>
</dbReference>
<evidence type="ECO:0000313" key="5">
    <source>
        <dbReference type="EMBL" id="SFB44955.1"/>
    </source>
</evidence>
<evidence type="ECO:0000256" key="2">
    <source>
        <dbReference type="ARBA" id="ARBA00023125"/>
    </source>
</evidence>
<dbReference type="PANTHER" id="PTHR30146:SF153">
    <property type="entry name" value="LACTOSE OPERON REPRESSOR"/>
    <property type="match status" value="1"/>
</dbReference>
<dbReference type="PANTHER" id="PTHR30146">
    <property type="entry name" value="LACI-RELATED TRANSCRIPTIONAL REPRESSOR"/>
    <property type="match status" value="1"/>
</dbReference>